<gene>
    <name evidence="2" type="ORF">ElP_04940</name>
</gene>
<dbReference type="EMBL" id="CP036426">
    <property type="protein sequence ID" value="QDV32659.1"/>
    <property type="molecule type" value="Genomic_DNA"/>
</dbReference>
<dbReference type="CDD" id="cd19166">
    <property type="entry name" value="HemeO-bac"/>
    <property type="match status" value="1"/>
</dbReference>
<evidence type="ECO:0000256" key="1">
    <source>
        <dbReference type="SAM" id="MobiDB-lite"/>
    </source>
</evidence>
<accession>A0A518GVS3</accession>
<dbReference type="SUPFAM" id="SSF48613">
    <property type="entry name" value="Heme oxygenase-like"/>
    <property type="match status" value="1"/>
</dbReference>
<dbReference type="GO" id="GO:0004392">
    <property type="term" value="F:heme oxygenase (decyclizing) activity"/>
    <property type="evidence" value="ECO:0007669"/>
    <property type="project" value="InterPro"/>
</dbReference>
<sequence length="247" mass="26342">MSPGIPARTDRDPVPIPNGEAGTPGARASAGAKAEEPGIDPAGDRHGPAPADPGGPSILARLRHETRSHHEAIERVVDVDRLGASRSAYVRLLRGFLGYYEPLEGRLAGLPWEASGLDFRERRKAGWLREDLRSLDPDGPPCPTCPDLPEPVDLARGLGCLYVVEGATLGGRVVLRLIGDRLGIGPESGGRFYSGYRARTGAMWASFGRFAEAHVAAHPDRADAVVEAASETFDSLRRWLSGTGPGR</sequence>
<keyword evidence="3" id="KW-1185">Reference proteome</keyword>
<protein>
    <submittedName>
        <fullName evidence="2">Heme oxygenase</fullName>
    </submittedName>
</protein>
<dbReference type="KEGG" id="tpla:ElP_04940"/>
<proteinExistence type="predicted"/>
<dbReference type="GO" id="GO:0006788">
    <property type="term" value="P:heme oxidation"/>
    <property type="evidence" value="ECO:0007669"/>
    <property type="project" value="InterPro"/>
</dbReference>
<reference evidence="2 3" key="1">
    <citation type="submission" date="2019-02" db="EMBL/GenBank/DDBJ databases">
        <title>Deep-cultivation of Planctomycetes and their phenomic and genomic characterization uncovers novel biology.</title>
        <authorList>
            <person name="Wiegand S."/>
            <person name="Jogler M."/>
            <person name="Boedeker C."/>
            <person name="Pinto D."/>
            <person name="Vollmers J."/>
            <person name="Rivas-Marin E."/>
            <person name="Kohn T."/>
            <person name="Peeters S.H."/>
            <person name="Heuer A."/>
            <person name="Rast P."/>
            <person name="Oberbeckmann S."/>
            <person name="Bunk B."/>
            <person name="Jeske O."/>
            <person name="Meyerdierks A."/>
            <person name="Storesund J.E."/>
            <person name="Kallscheuer N."/>
            <person name="Luecker S."/>
            <person name="Lage O.M."/>
            <person name="Pohl T."/>
            <person name="Merkel B.J."/>
            <person name="Hornburger P."/>
            <person name="Mueller R.-W."/>
            <person name="Bruemmer F."/>
            <person name="Labrenz M."/>
            <person name="Spormann A.M."/>
            <person name="Op den Camp H."/>
            <person name="Overmann J."/>
            <person name="Amann R."/>
            <person name="Jetten M.S.M."/>
            <person name="Mascher T."/>
            <person name="Medema M.H."/>
            <person name="Devos D.P."/>
            <person name="Kaster A.-K."/>
            <person name="Ovreas L."/>
            <person name="Rohde M."/>
            <person name="Galperin M.Y."/>
            <person name="Jogler C."/>
        </authorList>
    </citation>
    <scope>NUCLEOTIDE SEQUENCE [LARGE SCALE GENOMIC DNA]</scope>
    <source>
        <strain evidence="2 3">ElP</strain>
    </source>
</reference>
<dbReference type="InterPro" id="IPR016084">
    <property type="entry name" value="Haem_Oase-like_multi-hlx"/>
</dbReference>
<dbReference type="RefSeq" id="WP_197446662.1">
    <property type="nucleotide sequence ID" value="NZ_CP036426.1"/>
</dbReference>
<organism evidence="2 3">
    <name type="scientific">Tautonia plasticadhaerens</name>
    <dbReference type="NCBI Taxonomy" id="2527974"/>
    <lineage>
        <taxon>Bacteria</taxon>
        <taxon>Pseudomonadati</taxon>
        <taxon>Planctomycetota</taxon>
        <taxon>Planctomycetia</taxon>
        <taxon>Isosphaerales</taxon>
        <taxon>Isosphaeraceae</taxon>
        <taxon>Tautonia</taxon>
    </lineage>
</organism>
<evidence type="ECO:0000313" key="3">
    <source>
        <dbReference type="Proteomes" id="UP000317835"/>
    </source>
</evidence>
<evidence type="ECO:0000313" key="2">
    <source>
        <dbReference type="EMBL" id="QDV32659.1"/>
    </source>
</evidence>
<name>A0A518GVS3_9BACT</name>
<dbReference type="Pfam" id="PF01126">
    <property type="entry name" value="Heme_oxygenase"/>
    <property type="match status" value="1"/>
</dbReference>
<dbReference type="Proteomes" id="UP000317835">
    <property type="component" value="Chromosome"/>
</dbReference>
<dbReference type="InterPro" id="IPR016053">
    <property type="entry name" value="Haem_Oase-like"/>
</dbReference>
<dbReference type="Gene3D" id="1.20.910.10">
    <property type="entry name" value="Heme oxygenase-like"/>
    <property type="match status" value="1"/>
</dbReference>
<dbReference type="AlphaFoldDB" id="A0A518GVS3"/>
<feature type="region of interest" description="Disordered" evidence="1">
    <location>
        <begin position="1"/>
        <end position="58"/>
    </location>
</feature>